<accession>A0A9D1TUQ5</accession>
<dbReference type="PROSITE" id="PS51257">
    <property type="entry name" value="PROKAR_LIPOPROTEIN"/>
    <property type="match status" value="1"/>
</dbReference>
<sequence>MANKILILLFSTFIITACSSTDIRDFMREIDPTGISKTATQSSIDEERRAAEAEDFAKSKAEGEIARVKFKAERDQWIGKNSDDLVMKWGKPYDTYQRNDKGKHLIFRKETLSPTYNSWKNETTYYYCLTTFVTTPRGMITSWSKDGYCPLDP</sequence>
<reference evidence="1" key="1">
    <citation type="journal article" date="2021" name="PeerJ">
        <title>Extensive microbial diversity within the chicken gut microbiome revealed by metagenomics and culture.</title>
        <authorList>
            <person name="Gilroy R."/>
            <person name="Ravi A."/>
            <person name="Getino M."/>
            <person name="Pursley I."/>
            <person name="Horton D.L."/>
            <person name="Alikhan N.F."/>
            <person name="Baker D."/>
            <person name="Gharbi K."/>
            <person name="Hall N."/>
            <person name="Watson M."/>
            <person name="Adriaenssens E.M."/>
            <person name="Foster-Nyarko E."/>
            <person name="Jarju S."/>
            <person name="Secka A."/>
            <person name="Antonio M."/>
            <person name="Oren A."/>
            <person name="Chaudhuri R.R."/>
            <person name="La Ragione R."/>
            <person name="Hildebrand F."/>
            <person name="Pallen M.J."/>
        </authorList>
    </citation>
    <scope>NUCLEOTIDE SEQUENCE</scope>
    <source>
        <strain evidence="1">CHK160-9182</strain>
    </source>
</reference>
<dbReference type="EMBL" id="DXHP01000158">
    <property type="protein sequence ID" value="HIW07067.1"/>
    <property type="molecule type" value="Genomic_DNA"/>
</dbReference>
<evidence type="ECO:0000313" key="2">
    <source>
        <dbReference type="Proteomes" id="UP000823934"/>
    </source>
</evidence>
<organism evidence="1 2">
    <name type="scientific">Candidatus Ignatzschineria merdigallinarum</name>
    <dbReference type="NCBI Taxonomy" id="2838621"/>
    <lineage>
        <taxon>Bacteria</taxon>
        <taxon>Pseudomonadati</taxon>
        <taxon>Pseudomonadota</taxon>
        <taxon>Gammaproteobacteria</taxon>
        <taxon>Cardiobacteriales</taxon>
        <taxon>Ignatzschineriaceae</taxon>
        <taxon>Ignatzschineria</taxon>
    </lineage>
</organism>
<protein>
    <submittedName>
        <fullName evidence="1">Uncharacterized protein</fullName>
    </submittedName>
</protein>
<dbReference type="Proteomes" id="UP000823934">
    <property type="component" value="Unassembled WGS sequence"/>
</dbReference>
<name>A0A9D1TUQ5_9GAMM</name>
<comment type="caution">
    <text evidence="1">The sequence shown here is derived from an EMBL/GenBank/DDBJ whole genome shotgun (WGS) entry which is preliminary data.</text>
</comment>
<gene>
    <name evidence="1" type="ORF">H9889_07050</name>
</gene>
<dbReference type="AlphaFoldDB" id="A0A9D1TUQ5"/>
<evidence type="ECO:0000313" key="1">
    <source>
        <dbReference type="EMBL" id="HIW07067.1"/>
    </source>
</evidence>
<proteinExistence type="predicted"/>
<reference evidence="1" key="2">
    <citation type="submission" date="2021-04" db="EMBL/GenBank/DDBJ databases">
        <authorList>
            <person name="Gilroy R."/>
        </authorList>
    </citation>
    <scope>NUCLEOTIDE SEQUENCE</scope>
    <source>
        <strain evidence="1">CHK160-9182</strain>
    </source>
</reference>